<dbReference type="InterPro" id="IPR032675">
    <property type="entry name" value="LRR_dom_sf"/>
</dbReference>
<dbReference type="SMART" id="SM00368">
    <property type="entry name" value="LRR_RI"/>
    <property type="match status" value="4"/>
</dbReference>
<dbReference type="AlphaFoldDB" id="A0A0L8I1H7"/>
<dbReference type="PANTHER" id="PTHR24114:SF50">
    <property type="entry name" value="RNI-LIKE PROTEIN"/>
    <property type="match status" value="1"/>
</dbReference>
<dbReference type="EMBL" id="KQ416768">
    <property type="protein sequence ID" value="KOF95312.1"/>
    <property type="molecule type" value="Genomic_DNA"/>
</dbReference>
<dbReference type="InterPro" id="IPR001611">
    <property type="entry name" value="Leu-rich_rpt"/>
</dbReference>
<dbReference type="PANTHER" id="PTHR24114">
    <property type="entry name" value="LEUCINE RICH REPEAT FAMILY PROTEIN"/>
    <property type="match status" value="1"/>
</dbReference>
<dbReference type="SUPFAM" id="SSF52047">
    <property type="entry name" value="RNI-like"/>
    <property type="match status" value="1"/>
</dbReference>
<accession>A0A0L8I1H7</accession>
<organism evidence="1">
    <name type="scientific">Octopus bimaculoides</name>
    <name type="common">California two-spotted octopus</name>
    <dbReference type="NCBI Taxonomy" id="37653"/>
    <lineage>
        <taxon>Eukaryota</taxon>
        <taxon>Metazoa</taxon>
        <taxon>Spiralia</taxon>
        <taxon>Lophotrochozoa</taxon>
        <taxon>Mollusca</taxon>
        <taxon>Cephalopoda</taxon>
        <taxon>Coleoidea</taxon>
        <taxon>Octopodiformes</taxon>
        <taxon>Octopoda</taxon>
        <taxon>Incirrata</taxon>
        <taxon>Octopodidae</taxon>
        <taxon>Octopus</taxon>
    </lineage>
</organism>
<dbReference type="Gene3D" id="3.80.10.10">
    <property type="entry name" value="Ribonuclease Inhibitor"/>
    <property type="match status" value="2"/>
</dbReference>
<dbReference type="OrthoDB" id="6105171at2759"/>
<dbReference type="Pfam" id="PF13516">
    <property type="entry name" value="LRR_6"/>
    <property type="match status" value="3"/>
</dbReference>
<evidence type="ECO:0000313" key="1">
    <source>
        <dbReference type="EMBL" id="KOF95312.1"/>
    </source>
</evidence>
<dbReference type="InterPro" id="IPR052394">
    <property type="entry name" value="LRR-containing"/>
</dbReference>
<sequence>MEDSNIFSHKVDGQSRKSIDFDYIQLAKNCKGYLDLRNRKITLEELNILIPHIVGNIRINAFDLSQNHFGDEYGRIIARIIKNSDSIVELCLKLNNLEGRGVQYIGQAIGYNNSIEILDMSWNHIRWPGAVSICNGIKINNCLTTLNVAYNGFGYEGAVALGEMLKHNKTLQTLDISSNRICWKGSLIMSKALSKNRSLINLKVC</sequence>
<proteinExistence type="predicted"/>
<dbReference type="OMA" id="NILIPHI"/>
<gene>
    <name evidence="1" type="ORF">OCBIM_22038842mg</name>
</gene>
<protein>
    <submittedName>
        <fullName evidence="1">Uncharacterized protein</fullName>
    </submittedName>
</protein>
<reference evidence="1" key="1">
    <citation type="submission" date="2015-07" db="EMBL/GenBank/DDBJ databases">
        <title>MeaNS - Measles Nucleotide Surveillance Program.</title>
        <authorList>
            <person name="Tran T."/>
            <person name="Druce J."/>
        </authorList>
    </citation>
    <scope>NUCLEOTIDE SEQUENCE</scope>
    <source>
        <strain evidence="1">UCB-OBI-ISO-001</strain>
        <tissue evidence="1">Gonad</tissue>
    </source>
</reference>
<name>A0A0L8I1H7_OCTBM</name>